<feature type="active site" description="Proton acceptor" evidence="3">
    <location>
        <position position="360"/>
    </location>
</feature>
<dbReference type="PANTHER" id="PTHR21661:SF39">
    <property type="entry name" value="HYDROLASE, PUTATIVE (AFU_ORTHOLOGUE AFUA_3G08960)-RELATED"/>
    <property type="match status" value="1"/>
</dbReference>
<feature type="active site" description="Nucleophile" evidence="3">
    <location>
        <position position="185"/>
    </location>
</feature>
<organism evidence="5 6">
    <name type="scientific">Mycena maculata</name>
    <dbReference type="NCBI Taxonomy" id="230809"/>
    <lineage>
        <taxon>Eukaryota</taxon>
        <taxon>Fungi</taxon>
        <taxon>Dikarya</taxon>
        <taxon>Basidiomycota</taxon>
        <taxon>Agaricomycotina</taxon>
        <taxon>Agaricomycetes</taxon>
        <taxon>Agaricomycetidae</taxon>
        <taxon>Agaricales</taxon>
        <taxon>Marasmiineae</taxon>
        <taxon>Mycenaceae</taxon>
        <taxon>Mycena</taxon>
    </lineage>
</organism>
<evidence type="ECO:0000256" key="2">
    <source>
        <dbReference type="ARBA" id="ARBA00022801"/>
    </source>
</evidence>
<dbReference type="Gene3D" id="3.40.50.1820">
    <property type="entry name" value="alpha/beta hydrolase"/>
    <property type="match status" value="1"/>
</dbReference>
<dbReference type="SUPFAM" id="SSF53474">
    <property type="entry name" value="alpha/beta-Hydrolases"/>
    <property type="match status" value="1"/>
</dbReference>
<evidence type="ECO:0000259" key="4">
    <source>
        <dbReference type="Pfam" id="PF06441"/>
    </source>
</evidence>
<dbReference type="Pfam" id="PF06441">
    <property type="entry name" value="EHN"/>
    <property type="match status" value="1"/>
</dbReference>
<feature type="domain" description="Epoxide hydrolase N-terminal" evidence="4">
    <location>
        <begin position="28"/>
        <end position="113"/>
    </location>
</feature>
<feature type="active site" description="Proton donor" evidence="3">
    <location>
        <position position="301"/>
    </location>
</feature>
<evidence type="ECO:0000313" key="6">
    <source>
        <dbReference type="Proteomes" id="UP001215280"/>
    </source>
</evidence>
<accession>A0AAD7KAL5</accession>
<reference evidence="5" key="1">
    <citation type="submission" date="2023-03" db="EMBL/GenBank/DDBJ databases">
        <title>Massive genome expansion in bonnet fungi (Mycena s.s.) driven by repeated elements and novel gene families across ecological guilds.</title>
        <authorList>
            <consortium name="Lawrence Berkeley National Laboratory"/>
            <person name="Harder C.B."/>
            <person name="Miyauchi S."/>
            <person name="Viragh M."/>
            <person name="Kuo A."/>
            <person name="Thoen E."/>
            <person name="Andreopoulos B."/>
            <person name="Lu D."/>
            <person name="Skrede I."/>
            <person name="Drula E."/>
            <person name="Henrissat B."/>
            <person name="Morin E."/>
            <person name="Kohler A."/>
            <person name="Barry K."/>
            <person name="LaButti K."/>
            <person name="Morin E."/>
            <person name="Salamov A."/>
            <person name="Lipzen A."/>
            <person name="Mereny Z."/>
            <person name="Hegedus B."/>
            <person name="Baldrian P."/>
            <person name="Stursova M."/>
            <person name="Weitz H."/>
            <person name="Taylor A."/>
            <person name="Grigoriev I.V."/>
            <person name="Nagy L.G."/>
            <person name="Martin F."/>
            <person name="Kauserud H."/>
        </authorList>
    </citation>
    <scope>NUCLEOTIDE SEQUENCE</scope>
    <source>
        <strain evidence="5">CBHHK188m</strain>
    </source>
</reference>
<dbReference type="PIRSF" id="PIRSF001112">
    <property type="entry name" value="Epoxide_hydrolase"/>
    <property type="match status" value="1"/>
</dbReference>
<protein>
    <submittedName>
        <fullName evidence="5">Alpha/Beta hydrolase protein</fullName>
    </submittedName>
</protein>
<sequence>MSFTKFPSNAKATPAPFKISSSGRSSGLRLAKVAPATYESSRSDRKFGVTTEWIKNAKAEWESFDWRSVETRVNALPQYLASITDTDGTIYEMHFFALFSEKPDAVPIVMLHGAFMEFETILNILSTRYTPATLPYHVVVPSLPGHAISSPPPLDREFQLQDVARLVNTLMVQLGFDEYVVQGGDIGSQTARILVCEHANCRAIHMNFCHMIAPANFDVSVLNEKDRAAAARSDEFVRFGASYAFEQATRLSTIGFVLASSPLALLKFMDWTDEDPSMATILEFVSLYWFTDTTARSFYPYRQTTPANVNHVNINTNPNWHITKPFGFPSFPKEILPSPRAWIEGTGSLAFYREHDKGGHFAALEHPETLLKDVEDFVARVARMQ</sequence>
<keyword evidence="6" id="KW-1185">Reference proteome</keyword>
<comment type="similarity">
    <text evidence="1">Belongs to the peptidase S33 family.</text>
</comment>
<name>A0AAD7KAL5_9AGAR</name>
<dbReference type="InterPro" id="IPR029058">
    <property type="entry name" value="AB_hydrolase_fold"/>
</dbReference>
<keyword evidence="2 5" id="KW-0378">Hydrolase</keyword>
<dbReference type="GO" id="GO:0004301">
    <property type="term" value="F:epoxide hydrolase activity"/>
    <property type="evidence" value="ECO:0007669"/>
    <property type="project" value="TreeGrafter"/>
</dbReference>
<dbReference type="GO" id="GO:0097176">
    <property type="term" value="P:epoxide metabolic process"/>
    <property type="evidence" value="ECO:0007669"/>
    <property type="project" value="TreeGrafter"/>
</dbReference>
<proteinExistence type="inferred from homology"/>
<dbReference type="InterPro" id="IPR010497">
    <property type="entry name" value="Epoxide_hydro_N"/>
</dbReference>
<evidence type="ECO:0000256" key="1">
    <source>
        <dbReference type="ARBA" id="ARBA00010088"/>
    </source>
</evidence>
<evidence type="ECO:0000313" key="5">
    <source>
        <dbReference type="EMBL" id="KAJ7780571.1"/>
    </source>
</evidence>
<dbReference type="EMBL" id="JARJLG010000005">
    <property type="protein sequence ID" value="KAJ7780571.1"/>
    <property type="molecule type" value="Genomic_DNA"/>
</dbReference>
<dbReference type="InterPro" id="IPR016292">
    <property type="entry name" value="Epoxide_hydrolase"/>
</dbReference>
<dbReference type="Proteomes" id="UP001215280">
    <property type="component" value="Unassembled WGS sequence"/>
</dbReference>
<dbReference type="PANTHER" id="PTHR21661">
    <property type="entry name" value="EPOXIDE HYDROLASE 1-RELATED"/>
    <property type="match status" value="1"/>
</dbReference>
<dbReference type="AlphaFoldDB" id="A0AAD7KAL5"/>
<gene>
    <name evidence="5" type="ORF">DFH07DRAFT_901081</name>
</gene>
<comment type="caution">
    <text evidence="5">The sequence shown here is derived from an EMBL/GenBank/DDBJ whole genome shotgun (WGS) entry which is preliminary data.</text>
</comment>
<evidence type="ECO:0000256" key="3">
    <source>
        <dbReference type="PIRSR" id="PIRSR001112-1"/>
    </source>
</evidence>